<sequence>MPLGIENDNYDSEGDIIFLKELLSNDSPSLLKNESFHFDIPSSPCPLAKPPDDNEIEPDTGLLTVKVVGDISEHYVLMPRLLPTQTTLALNEEKSPYLLSHQGFKAFQLSFESPMMIYGGDIPILDVLFLHFYPP</sequence>
<evidence type="ECO:0000313" key="1">
    <source>
        <dbReference type="EMBL" id="GEZ87925.1"/>
    </source>
</evidence>
<evidence type="ECO:0008006" key="2">
    <source>
        <dbReference type="Google" id="ProtNLM"/>
    </source>
</evidence>
<proteinExistence type="predicted"/>
<protein>
    <recommendedName>
        <fullName evidence="2">Reverse transcriptase domain-containing protein</fullName>
    </recommendedName>
</protein>
<gene>
    <name evidence="1" type="ORF">Tci_559898</name>
</gene>
<accession>A0A699IUW5</accession>
<reference evidence="1" key="1">
    <citation type="journal article" date="2019" name="Sci. Rep.">
        <title>Draft genome of Tanacetum cinerariifolium, the natural source of mosquito coil.</title>
        <authorList>
            <person name="Yamashiro T."/>
            <person name="Shiraishi A."/>
            <person name="Satake H."/>
            <person name="Nakayama K."/>
        </authorList>
    </citation>
    <scope>NUCLEOTIDE SEQUENCE</scope>
</reference>
<dbReference type="EMBL" id="BKCJ010336351">
    <property type="protein sequence ID" value="GEZ87925.1"/>
    <property type="molecule type" value="Genomic_DNA"/>
</dbReference>
<dbReference type="AlphaFoldDB" id="A0A699IUW5"/>
<comment type="caution">
    <text evidence="1">The sequence shown here is derived from an EMBL/GenBank/DDBJ whole genome shotgun (WGS) entry which is preliminary data.</text>
</comment>
<organism evidence="1">
    <name type="scientific">Tanacetum cinerariifolium</name>
    <name type="common">Dalmatian daisy</name>
    <name type="synonym">Chrysanthemum cinerariifolium</name>
    <dbReference type="NCBI Taxonomy" id="118510"/>
    <lineage>
        <taxon>Eukaryota</taxon>
        <taxon>Viridiplantae</taxon>
        <taxon>Streptophyta</taxon>
        <taxon>Embryophyta</taxon>
        <taxon>Tracheophyta</taxon>
        <taxon>Spermatophyta</taxon>
        <taxon>Magnoliopsida</taxon>
        <taxon>eudicotyledons</taxon>
        <taxon>Gunneridae</taxon>
        <taxon>Pentapetalae</taxon>
        <taxon>asterids</taxon>
        <taxon>campanulids</taxon>
        <taxon>Asterales</taxon>
        <taxon>Asteraceae</taxon>
        <taxon>Asteroideae</taxon>
        <taxon>Anthemideae</taxon>
        <taxon>Anthemidinae</taxon>
        <taxon>Tanacetum</taxon>
    </lineage>
</organism>
<name>A0A699IUW5_TANCI</name>